<protein>
    <submittedName>
        <fullName evidence="19">Catecholate siderophore receptor Fiu</fullName>
    </submittedName>
</protein>
<dbReference type="PANTHER" id="PTHR32552">
    <property type="entry name" value="FERRICHROME IRON RECEPTOR-RELATED"/>
    <property type="match status" value="1"/>
</dbReference>
<comment type="subcellular location">
    <subcellularLocation>
        <location evidence="1 14">Cell outer membrane</location>
        <topology evidence="1 14">Multi-pass membrane protein</topology>
    </subcellularLocation>
</comment>
<evidence type="ECO:0000256" key="3">
    <source>
        <dbReference type="ARBA" id="ARBA00022448"/>
    </source>
</evidence>
<sequence>MSHIKSRKHAVPSTKSPQSLTAATLLTSLALGVPAGAMAADVASGPSPEPQTTTLDKIDVHGERIKRYSADQASSPKFTQPLVDTTQTIQVIGSDLFNEQGATTLTEALRNSPGVGTFYVGENGNTTTGDAVYMRGFDTSSSIFVDGIRDLGSISRDVFNIEQIEVAKGPAGTDNGRTAPSGAINLATKQAFQRDYNAASLSLGTDDQRRATADFNNAFGNGAALRINLMAQDSGVPGRDEVTNKRWGIAPSLAFGLDTATRVYFNLLHVEQDNVPDGGVPTIGLPGYTSPDPARPQIGAAPRVDSENFYGTTSDHDDVTADMFTARVEHDFSDRTRLQNTTRWGRSKQEYMLTAFMASRDPARFSTPDLDDPTTWELARSLPTFKDQTSEIVANHTNLTTQFGSGDVRHDLSTGVEFSREKLDSIGVGALDGTAWPAANLYAPDPHVTGLEWGRTGASSRGKTDTIAAYAFDTIKFGERWQVNGGVRFDHYDTDFSSMVACGGRRGPDCGSLPPGSIVPGEDANASDTLFNWKLGALYKPAENGSVYANYAISQQPPGGSSLELSSSASNANNPVFDPQKAKTAEVGTKWQLFDNSLLLTAALYDTRVTNEIVQDPIDQQYYQSGEKRVRGVELGAVGRISEHWMVSAGLTTMDTEVIDAPPVTNDGSSVLTYTPDKAGTVWTTYAFPFGLTIGGGVRYSGEMKRGRDGAPGTPEFVKSHTVWDLVASYAFSKDFDLRLNAWNLFDKDYVAAINKSGYRYTPGAPRSVLLTANFRF</sequence>
<keyword evidence="7 16" id="KW-0732">Signal</keyword>
<keyword evidence="12 19" id="KW-0675">Receptor</keyword>
<organism evidence="19 20">
    <name type="scientific">Luteimonas soli</name>
    <dbReference type="NCBI Taxonomy" id="1648966"/>
    <lineage>
        <taxon>Bacteria</taxon>
        <taxon>Pseudomonadati</taxon>
        <taxon>Pseudomonadota</taxon>
        <taxon>Gammaproteobacteria</taxon>
        <taxon>Lysobacterales</taxon>
        <taxon>Lysobacteraceae</taxon>
        <taxon>Luteimonas</taxon>
    </lineage>
</organism>
<name>A0ABV7XQ49_9GAMM</name>
<reference evidence="20" key="1">
    <citation type="journal article" date="2019" name="Int. J. Syst. Evol. Microbiol.">
        <title>The Global Catalogue of Microorganisms (GCM) 10K type strain sequencing project: providing services to taxonomists for standard genome sequencing and annotation.</title>
        <authorList>
            <consortium name="The Broad Institute Genomics Platform"/>
            <consortium name="The Broad Institute Genome Sequencing Center for Infectious Disease"/>
            <person name="Wu L."/>
            <person name="Ma J."/>
        </authorList>
    </citation>
    <scope>NUCLEOTIDE SEQUENCE [LARGE SCALE GENOMIC DNA]</scope>
    <source>
        <strain evidence="20">KCTC 42441</strain>
    </source>
</reference>
<dbReference type="SUPFAM" id="SSF56935">
    <property type="entry name" value="Porins"/>
    <property type="match status" value="1"/>
</dbReference>
<dbReference type="InterPro" id="IPR010105">
    <property type="entry name" value="TonB_sidphr_rcpt"/>
</dbReference>
<gene>
    <name evidence="19" type="ORF">ACFONC_12550</name>
</gene>
<dbReference type="Gene3D" id="2.40.170.20">
    <property type="entry name" value="TonB-dependent receptor, beta-barrel domain"/>
    <property type="match status" value="1"/>
</dbReference>
<dbReference type="RefSeq" id="WP_386744528.1">
    <property type="nucleotide sequence ID" value="NZ_JBHRYA010000007.1"/>
</dbReference>
<dbReference type="PROSITE" id="PS52016">
    <property type="entry name" value="TONB_DEPENDENT_REC_3"/>
    <property type="match status" value="1"/>
</dbReference>
<dbReference type="InterPro" id="IPR037066">
    <property type="entry name" value="Plug_dom_sf"/>
</dbReference>
<comment type="caution">
    <text evidence="19">The sequence shown here is derived from an EMBL/GenBank/DDBJ whole genome shotgun (WGS) entry which is preliminary data.</text>
</comment>
<evidence type="ECO:0000256" key="10">
    <source>
        <dbReference type="ARBA" id="ARBA00023077"/>
    </source>
</evidence>
<evidence type="ECO:0000256" key="16">
    <source>
        <dbReference type="SAM" id="SignalP"/>
    </source>
</evidence>
<keyword evidence="20" id="KW-1185">Reference proteome</keyword>
<dbReference type="NCBIfam" id="NF007349">
    <property type="entry name" value="PRK09840.1"/>
    <property type="match status" value="1"/>
</dbReference>
<dbReference type="PANTHER" id="PTHR32552:SF89">
    <property type="entry name" value="CATECHOLATE SIDEROPHORE RECEPTOR FIU"/>
    <property type="match status" value="1"/>
</dbReference>
<evidence type="ECO:0000256" key="9">
    <source>
        <dbReference type="ARBA" id="ARBA00023065"/>
    </source>
</evidence>
<evidence type="ECO:0000256" key="5">
    <source>
        <dbReference type="ARBA" id="ARBA00022496"/>
    </source>
</evidence>
<evidence type="ECO:0000256" key="7">
    <source>
        <dbReference type="ARBA" id="ARBA00022729"/>
    </source>
</evidence>
<keyword evidence="4 14" id="KW-1134">Transmembrane beta strand</keyword>
<feature type="chain" id="PRO_5045219649" evidence="16">
    <location>
        <begin position="40"/>
        <end position="777"/>
    </location>
</feature>
<dbReference type="Proteomes" id="UP001595705">
    <property type="component" value="Unassembled WGS sequence"/>
</dbReference>
<dbReference type="Pfam" id="PF00593">
    <property type="entry name" value="TonB_dep_Rec_b-barrel"/>
    <property type="match status" value="1"/>
</dbReference>
<feature type="signal peptide" evidence="16">
    <location>
        <begin position="1"/>
        <end position="39"/>
    </location>
</feature>
<evidence type="ECO:0000256" key="12">
    <source>
        <dbReference type="ARBA" id="ARBA00023170"/>
    </source>
</evidence>
<keyword evidence="13 14" id="KW-0998">Cell outer membrane</keyword>
<evidence type="ECO:0000256" key="4">
    <source>
        <dbReference type="ARBA" id="ARBA00022452"/>
    </source>
</evidence>
<dbReference type="InterPro" id="IPR039426">
    <property type="entry name" value="TonB-dep_rcpt-like"/>
</dbReference>
<evidence type="ECO:0000256" key="1">
    <source>
        <dbReference type="ARBA" id="ARBA00004571"/>
    </source>
</evidence>
<keyword evidence="8" id="KW-0408">Iron</keyword>
<dbReference type="InterPro" id="IPR000531">
    <property type="entry name" value="Beta-barrel_TonB"/>
</dbReference>
<keyword evidence="9" id="KW-0406">Ion transport</keyword>
<comment type="similarity">
    <text evidence="2 14 15">Belongs to the TonB-dependent receptor family.</text>
</comment>
<evidence type="ECO:0000256" key="15">
    <source>
        <dbReference type="RuleBase" id="RU003357"/>
    </source>
</evidence>
<dbReference type="EMBL" id="JBHRYA010000007">
    <property type="protein sequence ID" value="MFC3716984.1"/>
    <property type="molecule type" value="Genomic_DNA"/>
</dbReference>
<evidence type="ECO:0000256" key="14">
    <source>
        <dbReference type="PROSITE-ProRule" id="PRU01360"/>
    </source>
</evidence>
<evidence type="ECO:0000259" key="17">
    <source>
        <dbReference type="Pfam" id="PF00593"/>
    </source>
</evidence>
<evidence type="ECO:0000259" key="18">
    <source>
        <dbReference type="Pfam" id="PF07715"/>
    </source>
</evidence>
<dbReference type="Pfam" id="PF07715">
    <property type="entry name" value="Plug"/>
    <property type="match status" value="1"/>
</dbReference>
<evidence type="ECO:0000256" key="13">
    <source>
        <dbReference type="ARBA" id="ARBA00023237"/>
    </source>
</evidence>
<feature type="domain" description="TonB-dependent receptor plug" evidence="18">
    <location>
        <begin position="82"/>
        <end position="183"/>
    </location>
</feature>
<keyword evidence="11 14" id="KW-0472">Membrane</keyword>
<evidence type="ECO:0000256" key="2">
    <source>
        <dbReference type="ARBA" id="ARBA00009810"/>
    </source>
</evidence>
<feature type="domain" description="TonB-dependent receptor-like beta-barrel" evidence="17">
    <location>
        <begin position="287"/>
        <end position="745"/>
    </location>
</feature>
<dbReference type="NCBIfam" id="TIGR01783">
    <property type="entry name" value="TonB-siderophor"/>
    <property type="match status" value="1"/>
</dbReference>
<keyword evidence="5" id="KW-0410">Iron transport</keyword>
<dbReference type="InterPro" id="IPR012910">
    <property type="entry name" value="Plug_dom"/>
</dbReference>
<keyword evidence="3 14" id="KW-0813">Transport</keyword>
<evidence type="ECO:0000256" key="8">
    <source>
        <dbReference type="ARBA" id="ARBA00023004"/>
    </source>
</evidence>
<evidence type="ECO:0000256" key="6">
    <source>
        <dbReference type="ARBA" id="ARBA00022692"/>
    </source>
</evidence>
<dbReference type="InterPro" id="IPR036942">
    <property type="entry name" value="Beta-barrel_TonB_sf"/>
</dbReference>
<evidence type="ECO:0000313" key="19">
    <source>
        <dbReference type="EMBL" id="MFC3716984.1"/>
    </source>
</evidence>
<accession>A0ABV7XQ49</accession>
<dbReference type="Gene3D" id="2.170.130.10">
    <property type="entry name" value="TonB-dependent receptor, plug domain"/>
    <property type="match status" value="1"/>
</dbReference>
<dbReference type="CDD" id="cd01347">
    <property type="entry name" value="ligand_gated_channel"/>
    <property type="match status" value="1"/>
</dbReference>
<evidence type="ECO:0000256" key="11">
    <source>
        <dbReference type="ARBA" id="ARBA00023136"/>
    </source>
</evidence>
<evidence type="ECO:0000313" key="20">
    <source>
        <dbReference type="Proteomes" id="UP001595705"/>
    </source>
</evidence>
<proteinExistence type="inferred from homology"/>
<keyword evidence="6 14" id="KW-0812">Transmembrane</keyword>
<keyword evidence="10 15" id="KW-0798">TonB box</keyword>